<protein>
    <submittedName>
        <fullName evidence="1">Uncharacterized protein</fullName>
    </submittedName>
</protein>
<name>X1T689_9ZZZZ</name>
<dbReference type="AlphaFoldDB" id="X1T689"/>
<gene>
    <name evidence="1" type="ORF">S12H4_17084</name>
</gene>
<proteinExistence type="predicted"/>
<comment type="caution">
    <text evidence="1">The sequence shown here is derived from an EMBL/GenBank/DDBJ whole genome shotgun (WGS) entry which is preliminary data.</text>
</comment>
<dbReference type="EMBL" id="BARW01008314">
    <property type="protein sequence ID" value="GAI83070.1"/>
    <property type="molecule type" value="Genomic_DNA"/>
</dbReference>
<sequence>MPILYESYTPKPLLLPKLQPKRVSFAKTVDERYIASLSNSPKAELLAIRTYDNIAKKWYEPYPEEKPAKCTPGSNALHVVFGAKNIGDQNGNLYGLLTDDMKKAIIPLTLRYCTVGKFVWWEKTFNMPSRTYKLEIELGHDE</sequence>
<evidence type="ECO:0000313" key="1">
    <source>
        <dbReference type="EMBL" id="GAI83070.1"/>
    </source>
</evidence>
<organism evidence="1">
    <name type="scientific">marine sediment metagenome</name>
    <dbReference type="NCBI Taxonomy" id="412755"/>
    <lineage>
        <taxon>unclassified sequences</taxon>
        <taxon>metagenomes</taxon>
        <taxon>ecological metagenomes</taxon>
    </lineage>
</organism>
<accession>X1T689</accession>
<reference evidence="1" key="1">
    <citation type="journal article" date="2014" name="Front. Microbiol.">
        <title>High frequency of phylogenetically diverse reductive dehalogenase-homologous genes in deep subseafloor sedimentary metagenomes.</title>
        <authorList>
            <person name="Kawai M."/>
            <person name="Futagami T."/>
            <person name="Toyoda A."/>
            <person name="Takaki Y."/>
            <person name="Nishi S."/>
            <person name="Hori S."/>
            <person name="Arai W."/>
            <person name="Tsubouchi T."/>
            <person name="Morono Y."/>
            <person name="Uchiyama I."/>
            <person name="Ito T."/>
            <person name="Fujiyama A."/>
            <person name="Inagaki F."/>
            <person name="Takami H."/>
        </authorList>
    </citation>
    <scope>NUCLEOTIDE SEQUENCE</scope>
    <source>
        <strain evidence="1">Expedition CK06-06</strain>
    </source>
</reference>